<reference evidence="2 3" key="1">
    <citation type="journal article" date="2012" name="Genome Biol.">
        <title>Genome and low-iron response of an oceanic diatom adapted to chronic iron limitation.</title>
        <authorList>
            <person name="Lommer M."/>
            <person name="Specht M."/>
            <person name="Roy A.S."/>
            <person name="Kraemer L."/>
            <person name="Andreson R."/>
            <person name="Gutowska M.A."/>
            <person name="Wolf J."/>
            <person name="Bergner S.V."/>
            <person name="Schilhabel M.B."/>
            <person name="Klostermeier U.C."/>
            <person name="Beiko R.G."/>
            <person name="Rosenstiel P."/>
            <person name="Hippler M."/>
            <person name="Laroche J."/>
        </authorList>
    </citation>
    <scope>NUCLEOTIDE SEQUENCE [LARGE SCALE GENOMIC DNA]</scope>
    <source>
        <strain evidence="2 3">CCMP1005</strain>
    </source>
</reference>
<evidence type="ECO:0008006" key="4">
    <source>
        <dbReference type="Google" id="ProtNLM"/>
    </source>
</evidence>
<accession>K0TH73</accession>
<dbReference type="AlphaFoldDB" id="K0TH73"/>
<dbReference type="Proteomes" id="UP000266841">
    <property type="component" value="Unassembled WGS sequence"/>
</dbReference>
<protein>
    <recommendedName>
        <fullName evidence="4">B30.2/SPRY domain-containing protein</fullName>
    </recommendedName>
</protein>
<evidence type="ECO:0000313" key="3">
    <source>
        <dbReference type="Proteomes" id="UP000266841"/>
    </source>
</evidence>
<keyword evidence="3" id="KW-1185">Reference proteome</keyword>
<organism evidence="2 3">
    <name type="scientific">Thalassiosira oceanica</name>
    <name type="common">Marine diatom</name>
    <dbReference type="NCBI Taxonomy" id="159749"/>
    <lineage>
        <taxon>Eukaryota</taxon>
        <taxon>Sar</taxon>
        <taxon>Stramenopiles</taxon>
        <taxon>Ochrophyta</taxon>
        <taxon>Bacillariophyta</taxon>
        <taxon>Coscinodiscophyceae</taxon>
        <taxon>Thalassiosirophycidae</taxon>
        <taxon>Thalassiosirales</taxon>
        <taxon>Thalassiosiraceae</taxon>
        <taxon>Thalassiosira</taxon>
    </lineage>
</organism>
<sequence length="346" mass="37675">MWSLAASASLSCRASRPDQRPAIYATATARRSAGSWGLQGEKQKVPPSVNVVSQEDECRDRRVGALQPRHRLPPGRSPRRAGSLPGVTHVPGAGGQAACLPRPVAGRGCGEAAVRAECHRVGEVVPAEVRRRGLDRALPHLLMLRSKLTFDQLVGDCIQYGGDESFIQISPGQIISSSALCSNHVMRSGRHFALFTHAGSAMIGVVRPVKINESDFGDGELDGELNKKFTPTMERHWGYLLGQRTDRWAGSNVHCCTIVYTTVYTIGSFGWYDWRGGQGCRGLNGIQRNTPFGLLLDLDEGTLSMYQNGRRLTTLKDGLSGEYCWYATVSYGHYDASVSIERGSAP</sequence>
<dbReference type="InterPro" id="IPR043136">
    <property type="entry name" value="B30.2/SPRY_sf"/>
</dbReference>
<dbReference type="Gene3D" id="2.60.120.920">
    <property type="match status" value="1"/>
</dbReference>
<name>K0TH73_THAOC</name>
<dbReference type="EMBL" id="AGNL01001769">
    <property type="protein sequence ID" value="EJK76730.1"/>
    <property type="molecule type" value="Genomic_DNA"/>
</dbReference>
<comment type="caution">
    <text evidence="2">The sequence shown here is derived from an EMBL/GenBank/DDBJ whole genome shotgun (WGS) entry which is preliminary data.</text>
</comment>
<evidence type="ECO:0000313" key="2">
    <source>
        <dbReference type="EMBL" id="EJK76730.1"/>
    </source>
</evidence>
<evidence type="ECO:0000256" key="1">
    <source>
        <dbReference type="SAM" id="MobiDB-lite"/>
    </source>
</evidence>
<feature type="region of interest" description="Disordered" evidence="1">
    <location>
        <begin position="60"/>
        <end position="86"/>
    </location>
</feature>
<gene>
    <name evidence="2" type="ORF">THAOC_01489</name>
</gene>
<feature type="compositionally biased region" description="Basic residues" evidence="1">
    <location>
        <begin position="68"/>
        <end position="79"/>
    </location>
</feature>
<proteinExistence type="predicted"/>